<feature type="transmembrane region" description="Helical" evidence="6">
    <location>
        <begin position="99"/>
        <end position="122"/>
    </location>
</feature>
<protein>
    <submittedName>
        <fullName evidence="8">Cobalt transport protein</fullName>
    </submittedName>
    <submittedName>
        <fullName evidence="7">Cobalt transporter</fullName>
    </submittedName>
</protein>
<keyword evidence="5 6" id="KW-0472">Membrane</keyword>
<evidence type="ECO:0000256" key="2">
    <source>
        <dbReference type="ARBA" id="ARBA00022475"/>
    </source>
</evidence>
<evidence type="ECO:0000256" key="6">
    <source>
        <dbReference type="SAM" id="Phobius"/>
    </source>
</evidence>
<keyword evidence="2" id="KW-1003">Cell membrane</keyword>
<evidence type="ECO:0000256" key="5">
    <source>
        <dbReference type="ARBA" id="ARBA00023136"/>
    </source>
</evidence>
<dbReference type="PANTHER" id="PTHR34857:SF2">
    <property type="entry name" value="SLL0384 PROTEIN"/>
    <property type="match status" value="1"/>
</dbReference>
<evidence type="ECO:0000256" key="1">
    <source>
        <dbReference type="ARBA" id="ARBA00004141"/>
    </source>
</evidence>
<reference evidence="7 10" key="3">
    <citation type="submission" date="2019-07" db="EMBL/GenBank/DDBJ databases">
        <title>Complete Genome Sequence of Leptotrichia wadei Strain JMUB3934.</title>
        <authorList>
            <person name="Watanabe S."/>
            <person name="Cui L."/>
        </authorList>
    </citation>
    <scope>NUCLEOTIDE SEQUENCE [LARGE SCALE GENOMIC DNA]</scope>
    <source>
        <strain evidence="7 10">JMUB3934</strain>
    </source>
</reference>
<dbReference type="PATRIC" id="fig|157687.3.peg.1511"/>
<dbReference type="EMBL" id="AP019835">
    <property type="protein sequence ID" value="BBM49163.1"/>
    <property type="molecule type" value="Genomic_DNA"/>
</dbReference>
<feature type="transmembrane region" description="Helical" evidence="6">
    <location>
        <begin position="58"/>
        <end position="79"/>
    </location>
</feature>
<comment type="subcellular location">
    <subcellularLocation>
        <location evidence="1">Membrane</location>
        <topology evidence="1">Multi-pass membrane protein</topology>
    </subcellularLocation>
</comment>
<feature type="transmembrane region" description="Helical" evidence="6">
    <location>
        <begin position="231"/>
        <end position="250"/>
    </location>
</feature>
<dbReference type="GO" id="GO:0005886">
    <property type="term" value="C:plasma membrane"/>
    <property type="evidence" value="ECO:0007669"/>
    <property type="project" value="UniProtKB-ARBA"/>
</dbReference>
<dbReference type="Pfam" id="PF02361">
    <property type="entry name" value="CbiQ"/>
    <property type="match status" value="1"/>
</dbReference>
<dbReference type="OrthoDB" id="166227at2"/>
<dbReference type="RefSeq" id="WP_060918170.1">
    <property type="nucleotide sequence ID" value="NZ_AP019835.1"/>
</dbReference>
<keyword evidence="3 6" id="KW-0812">Transmembrane</keyword>
<evidence type="ECO:0000313" key="7">
    <source>
        <dbReference type="EMBL" id="BBM49163.1"/>
    </source>
</evidence>
<organism evidence="8 9">
    <name type="scientific">Leptotrichia wadei</name>
    <dbReference type="NCBI Taxonomy" id="157687"/>
    <lineage>
        <taxon>Bacteria</taxon>
        <taxon>Fusobacteriati</taxon>
        <taxon>Fusobacteriota</taxon>
        <taxon>Fusobacteriia</taxon>
        <taxon>Fusobacteriales</taxon>
        <taxon>Leptotrichiaceae</taxon>
        <taxon>Leptotrichia</taxon>
    </lineage>
</organism>
<accession>A0A134A8R4</accession>
<dbReference type="EMBL" id="LSDD01000105">
    <property type="protein sequence ID" value="KXB64111.1"/>
    <property type="molecule type" value="Genomic_DNA"/>
</dbReference>
<dbReference type="CDD" id="cd16914">
    <property type="entry name" value="EcfT"/>
    <property type="match status" value="1"/>
</dbReference>
<proteinExistence type="predicted"/>
<sequence>MKKDFFKKLYPLTKLYLALALIISAFIIPSHIYDYSMIIICGIIVSFENKLKIYSKRIFLSLFWLFTAIFIIQSLFIPAGEVWLKFGFISVYKEGVMKAIGLTSKLTAIVSALTMLTLITPVKDFTLALEKKGLNPKAAFILMLTLQTIPEMKKQADVIMDSQKARGIETEGNVFVRAKALIPIFIPLVLSSIANTEERAITLEARGFSVGEKRTILYDIEETKNDKVMKIILAIFIVLNIVWRVLWTILN</sequence>
<evidence type="ECO:0000256" key="4">
    <source>
        <dbReference type="ARBA" id="ARBA00022989"/>
    </source>
</evidence>
<dbReference type="Proteomes" id="UP000321501">
    <property type="component" value="Chromosome"/>
</dbReference>
<dbReference type="PANTHER" id="PTHR34857">
    <property type="entry name" value="SLL0384 PROTEIN"/>
    <property type="match status" value="1"/>
</dbReference>
<evidence type="ECO:0000313" key="10">
    <source>
        <dbReference type="Proteomes" id="UP000321501"/>
    </source>
</evidence>
<dbReference type="STRING" id="157687.HMPREF3180_01519"/>
<dbReference type="Proteomes" id="UP000070483">
    <property type="component" value="Unassembled WGS sequence"/>
</dbReference>
<name>A0A134A8R4_9FUSO</name>
<reference evidence="8" key="2">
    <citation type="submission" date="2016-01" db="EMBL/GenBank/DDBJ databases">
        <authorList>
            <person name="Oliw E.H."/>
        </authorList>
    </citation>
    <scope>NUCLEOTIDE SEQUENCE [LARGE SCALE GENOMIC DNA]</scope>
    <source>
        <strain evidence="8">KA00185</strain>
    </source>
</reference>
<dbReference type="InterPro" id="IPR003339">
    <property type="entry name" value="ABC/ECF_trnsptr_transmembrane"/>
</dbReference>
<gene>
    <name evidence="8" type="ORF">HMPREF3180_01519</name>
    <name evidence="7" type="ORF">JMUB3934_0458</name>
</gene>
<evidence type="ECO:0000313" key="9">
    <source>
        <dbReference type="Proteomes" id="UP000070483"/>
    </source>
</evidence>
<evidence type="ECO:0000256" key="3">
    <source>
        <dbReference type="ARBA" id="ARBA00022692"/>
    </source>
</evidence>
<reference evidence="9" key="1">
    <citation type="submission" date="2016-01" db="EMBL/GenBank/DDBJ databases">
        <authorList>
            <person name="Mitreva M."/>
            <person name="Pepin K.H."/>
            <person name="Mihindukulasuriya K.A."/>
            <person name="Fulton R."/>
            <person name="Fronick C."/>
            <person name="O'Laughlin M."/>
            <person name="Miner T."/>
            <person name="Herter B."/>
            <person name="Rosa B.A."/>
            <person name="Cordes M."/>
            <person name="Tomlinson C."/>
            <person name="Wollam A."/>
            <person name="Palsikar V.B."/>
            <person name="Mardis E.R."/>
            <person name="Wilson R.K."/>
        </authorList>
    </citation>
    <scope>NUCLEOTIDE SEQUENCE [LARGE SCALE GENOMIC DNA]</scope>
    <source>
        <strain evidence="9">KA00185</strain>
    </source>
</reference>
<dbReference type="AlphaFoldDB" id="A0A134A8R4"/>
<dbReference type="InterPro" id="IPR051611">
    <property type="entry name" value="ECF_transporter_component"/>
</dbReference>
<evidence type="ECO:0000313" key="8">
    <source>
        <dbReference type="EMBL" id="KXB64111.1"/>
    </source>
</evidence>
<keyword evidence="4 6" id="KW-1133">Transmembrane helix</keyword>
<keyword evidence="9" id="KW-1185">Reference proteome</keyword>
<feature type="transmembrane region" description="Helical" evidence="6">
    <location>
        <begin position="12"/>
        <end position="29"/>
    </location>
</feature>